<keyword evidence="2" id="KW-1133">Transmembrane helix</keyword>
<comment type="caution">
    <text evidence="3">The sequence shown here is derived from an EMBL/GenBank/DDBJ whole genome shotgun (WGS) entry which is preliminary data.</text>
</comment>
<dbReference type="PANTHER" id="PTHR24299:SF21">
    <property type="entry name" value="OS09G0441600 PROTEIN"/>
    <property type="match status" value="1"/>
</dbReference>
<accession>A0AAD9JHV4</accession>
<keyword evidence="2" id="KW-0472">Membrane</keyword>
<evidence type="ECO:0000256" key="2">
    <source>
        <dbReference type="SAM" id="Phobius"/>
    </source>
</evidence>
<dbReference type="Pfam" id="PF00067">
    <property type="entry name" value="p450"/>
    <property type="match status" value="1"/>
</dbReference>
<dbReference type="AlphaFoldDB" id="A0AAD9JHV4"/>
<dbReference type="InterPro" id="IPR002401">
    <property type="entry name" value="Cyt_P450_E_grp-I"/>
</dbReference>
<keyword evidence="2" id="KW-0812">Transmembrane</keyword>
<dbReference type="PRINTS" id="PR00463">
    <property type="entry name" value="EP450I"/>
</dbReference>
<dbReference type="Gene3D" id="1.10.630.10">
    <property type="entry name" value="Cytochrome P450"/>
    <property type="match status" value="1"/>
</dbReference>
<feature type="transmembrane region" description="Helical" evidence="2">
    <location>
        <begin position="180"/>
        <end position="200"/>
    </location>
</feature>
<dbReference type="GO" id="GO:0004497">
    <property type="term" value="F:monooxygenase activity"/>
    <property type="evidence" value="ECO:0007669"/>
    <property type="project" value="InterPro"/>
</dbReference>
<dbReference type="Proteomes" id="UP001208570">
    <property type="component" value="Unassembled WGS sequence"/>
</dbReference>
<sequence length="203" mass="22632">ISKVDQILLSTGKSEADDSPFYVFLLLKFRITKFSVNEISMGLNISVVCPQLWLIAAIAFLLSYNYFVKESWKKLPPGPWTLPLIGSLPFLGLDIRKPLRKMAAKYGDVFTIYLGSRRVVVLNGYDVIKEAFLKNGHVFSGRPPVFFVTAVTEGYGKSPLTLSLSVCACINIYACVRARMCMCVCLSFCLSVCLVIFSFVGKR</sequence>
<dbReference type="EMBL" id="JAODUP010000321">
    <property type="protein sequence ID" value="KAK2152705.1"/>
    <property type="molecule type" value="Genomic_DNA"/>
</dbReference>
<dbReference type="SUPFAM" id="SSF48264">
    <property type="entry name" value="Cytochrome P450"/>
    <property type="match status" value="1"/>
</dbReference>
<feature type="transmembrane region" description="Helical" evidence="2">
    <location>
        <begin position="78"/>
        <end position="95"/>
    </location>
</feature>
<evidence type="ECO:0000256" key="1">
    <source>
        <dbReference type="ARBA" id="ARBA00010617"/>
    </source>
</evidence>
<evidence type="ECO:0000313" key="4">
    <source>
        <dbReference type="Proteomes" id="UP001208570"/>
    </source>
</evidence>
<feature type="non-terminal residue" evidence="3">
    <location>
        <position position="1"/>
    </location>
</feature>
<dbReference type="GO" id="GO:0020037">
    <property type="term" value="F:heme binding"/>
    <property type="evidence" value="ECO:0007669"/>
    <property type="project" value="InterPro"/>
</dbReference>
<protein>
    <submittedName>
        <fullName evidence="3">Uncharacterized protein</fullName>
    </submittedName>
</protein>
<gene>
    <name evidence="3" type="ORF">LSH36_321g07009</name>
</gene>
<name>A0AAD9JHV4_9ANNE</name>
<dbReference type="InterPro" id="IPR001128">
    <property type="entry name" value="Cyt_P450"/>
</dbReference>
<dbReference type="GO" id="GO:0016705">
    <property type="term" value="F:oxidoreductase activity, acting on paired donors, with incorporation or reduction of molecular oxygen"/>
    <property type="evidence" value="ECO:0007669"/>
    <property type="project" value="InterPro"/>
</dbReference>
<comment type="similarity">
    <text evidence="1">Belongs to the cytochrome P450 family.</text>
</comment>
<keyword evidence="4" id="KW-1185">Reference proteome</keyword>
<dbReference type="InterPro" id="IPR036396">
    <property type="entry name" value="Cyt_P450_sf"/>
</dbReference>
<organism evidence="3 4">
    <name type="scientific">Paralvinella palmiformis</name>
    <dbReference type="NCBI Taxonomy" id="53620"/>
    <lineage>
        <taxon>Eukaryota</taxon>
        <taxon>Metazoa</taxon>
        <taxon>Spiralia</taxon>
        <taxon>Lophotrochozoa</taxon>
        <taxon>Annelida</taxon>
        <taxon>Polychaeta</taxon>
        <taxon>Sedentaria</taxon>
        <taxon>Canalipalpata</taxon>
        <taxon>Terebellida</taxon>
        <taxon>Terebelliformia</taxon>
        <taxon>Alvinellidae</taxon>
        <taxon>Paralvinella</taxon>
    </lineage>
</organism>
<reference evidence="3" key="1">
    <citation type="journal article" date="2023" name="Mol. Biol. Evol.">
        <title>Third-Generation Sequencing Reveals the Adaptive Role of the Epigenome in Three Deep-Sea Polychaetes.</title>
        <authorList>
            <person name="Perez M."/>
            <person name="Aroh O."/>
            <person name="Sun Y."/>
            <person name="Lan Y."/>
            <person name="Juniper S.K."/>
            <person name="Young C.R."/>
            <person name="Angers B."/>
            <person name="Qian P.Y."/>
        </authorList>
    </citation>
    <scope>NUCLEOTIDE SEQUENCE</scope>
    <source>
        <strain evidence="3">P08H-3</strain>
    </source>
</reference>
<dbReference type="PANTHER" id="PTHR24299">
    <property type="entry name" value="CYTOCHROME P450 FAMILY 1"/>
    <property type="match status" value="1"/>
</dbReference>
<dbReference type="GO" id="GO:0005506">
    <property type="term" value="F:iron ion binding"/>
    <property type="evidence" value="ECO:0007669"/>
    <property type="project" value="InterPro"/>
</dbReference>
<feature type="transmembrane region" description="Helical" evidence="2">
    <location>
        <begin position="43"/>
        <end position="66"/>
    </location>
</feature>
<evidence type="ECO:0000313" key="3">
    <source>
        <dbReference type="EMBL" id="KAK2152705.1"/>
    </source>
</evidence>
<proteinExistence type="inferred from homology"/>